<evidence type="ECO:0000256" key="1">
    <source>
        <dbReference type="SAM" id="MobiDB-lite"/>
    </source>
</evidence>
<keyword evidence="2" id="KW-1133">Transmembrane helix</keyword>
<evidence type="ECO:0000313" key="4">
    <source>
        <dbReference type="Proteomes" id="UP001432011"/>
    </source>
</evidence>
<protein>
    <submittedName>
        <fullName evidence="3">Uncharacterized protein</fullName>
    </submittedName>
</protein>
<evidence type="ECO:0000313" key="3">
    <source>
        <dbReference type="EMBL" id="WUP76661.1"/>
    </source>
</evidence>
<dbReference type="EMBL" id="CP108085">
    <property type="protein sequence ID" value="WUP76661.1"/>
    <property type="molecule type" value="Genomic_DNA"/>
</dbReference>
<organism evidence="3 4">
    <name type="scientific">Microbispora hainanensis</name>
    <dbReference type="NCBI Taxonomy" id="568844"/>
    <lineage>
        <taxon>Bacteria</taxon>
        <taxon>Bacillati</taxon>
        <taxon>Actinomycetota</taxon>
        <taxon>Actinomycetes</taxon>
        <taxon>Streptosporangiales</taxon>
        <taxon>Streptosporangiaceae</taxon>
        <taxon>Microbispora</taxon>
    </lineage>
</organism>
<keyword evidence="2" id="KW-0812">Transmembrane</keyword>
<feature type="region of interest" description="Disordered" evidence="1">
    <location>
        <begin position="1"/>
        <end position="65"/>
    </location>
</feature>
<proteinExistence type="predicted"/>
<feature type="compositionally biased region" description="Low complexity" evidence="1">
    <location>
        <begin position="1"/>
        <end position="56"/>
    </location>
</feature>
<name>A0ABZ1SVC7_9ACTN</name>
<gene>
    <name evidence="3" type="ORF">OG913_06470</name>
</gene>
<feature type="region of interest" description="Disordered" evidence="1">
    <location>
        <begin position="153"/>
        <end position="221"/>
    </location>
</feature>
<dbReference type="Proteomes" id="UP001432011">
    <property type="component" value="Chromosome"/>
</dbReference>
<keyword evidence="4" id="KW-1185">Reference proteome</keyword>
<reference evidence="3" key="1">
    <citation type="submission" date="2022-10" db="EMBL/GenBank/DDBJ databases">
        <title>The complete genomes of actinobacterial strains from the NBC collection.</title>
        <authorList>
            <person name="Joergensen T.S."/>
            <person name="Alvarez Arevalo M."/>
            <person name="Sterndorff E.B."/>
            <person name="Faurdal D."/>
            <person name="Vuksanovic O."/>
            <person name="Mourched A.-S."/>
            <person name="Charusanti P."/>
            <person name="Shaw S."/>
            <person name="Blin K."/>
            <person name="Weber T."/>
        </authorList>
    </citation>
    <scope>NUCLEOTIDE SEQUENCE</scope>
    <source>
        <strain evidence="3">NBC_00254</strain>
    </source>
</reference>
<sequence length="221" mass="23474">MTTTEATPGTSRAGTTTTGTTTTGTTTARGRTTRARTTTTRPTTTRTTPTPAPRAGKSMEMKEEHRPQLNLNLPFMRVQFRAPEMHLPHVGMPHISGRDVGHAMDVARTFLPPPERIMYYGGLGALAALGILEWPVAAAIGAGTMIAQRARGREQRWSPFGTAQKETRGRTTPRTAATGAGAMPEPATPAARTAGRRSTTAKGEAKTPATTTARRTRAGAK</sequence>
<dbReference type="RefSeq" id="WP_142646915.1">
    <property type="nucleotide sequence ID" value="NZ_CP108085.1"/>
</dbReference>
<feature type="compositionally biased region" description="Low complexity" evidence="1">
    <location>
        <begin position="170"/>
        <end position="213"/>
    </location>
</feature>
<accession>A0ABZ1SVC7</accession>
<feature type="transmembrane region" description="Helical" evidence="2">
    <location>
        <begin position="117"/>
        <end position="147"/>
    </location>
</feature>
<keyword evidence="2" id="KW-0472">Membrane</keyword>
<evidence type="ECO:0000256" key="2">
    <source>
        <dbReference type="SAM" id="Phobius"/>
    </source>
</evidence>